<reference evidence="12" key="1">
    <citation type="journal article" date="2022" name="bioRxiv">
        <title>Sequencing and chromosome-scale assembly of the giantPleurodeles waltlgenome.</title>
        <authorList>
            <person name="Brown T."/>
            <person name="Elewa A."/>
            <person name="Iarovenko S."/>
            <person name="Subramanian E."/>
            <person name="Araus A.J."/>
            <person name="Petzold A."/>
            <person name="Susuki M."/>
            <person name="Suzuki K.-i.T."/>
            <person name="Hayashi T."/>
            <person name="Toyoda A."/>
            <person name="Oliveira C."/>
            <person name="Osipova E."/>
            <person name="Leigh N.D."/>
            <person name="Simon A."/>
            <person name="Yun M.H."/>
        </authorList>
    </citation>
    <scope>NUCLEOTIDE SEQUENCE</scope>
    <source>
        <strain evidence="12">20211129_DDA</strain>
        <tissue evidence="12">Liver</tissue>
    </source>
</reference>
<accession>A0AAV7Q686</accession>
<dbReference type="Proteomes" id="UP001066276">
    <property type="component" value="Chromosome 6"/>
</dbReference>
<dbReference type="Gene3D" id="1.25.40.10">
    <property type="entry name" value="Tetratricopeptide repeat domain"/>
    <property type="match status" value="2"/>
</dbReference>
<dbReference type="FunFam" id="1.25.40.10:FF:000274">
    <property type="entry name" value="Tetratricopeptide repeat domain 25"/>
    <property type="match status" value="1"/>
</dbReference>
<dbReference type="Pfam" id="PF13176">
    <property type="entry name" value="TPR_7"/>
    <property type="match status" value="1"/>
</dbReference>
<evidence type="ECO:0000256" key="9">
    <source>
        <dbReference type="PROSITE-ProRule" id="PRU00339"/>
    </source>
</evidence>
<keyword evidence="5" id="KW-0206">Cytoskeleton</keyword>
<organism evidence="12 13">
    <name type="scientific">Pleurodeles waltl</name>
    <name type="common">Iberian ribbed newt</name>
    <dbReference type="NCBI Taxonomy" id="8319"/>
    <lineage>
        <taxon>Eukaryota</taxon>
        <taxon>Metazoa</taxon>
        <taxon>Chordata</taxon>
        <taxon>Craniata</taxon>
        <taxon>Vertebrata</taxon>
        <taxon>Euteleostomi</taxon>
        <taxon>Amphibia</taxon>
        <taxon>Batrachia</taxon>
        <taxon>Caudata</taxon>
        <taxon>Salamandroidea</taxon>
        <taxon>Salamandridae</taxon>
        <taxon>Pleurodelinae</taxon>
        <taxon>Pleurodeles</taxon>
    </lineage>
</organism>
<evidence type="ECO:0000256" key="8">
    <source>
        <dbReference type="ARBA" id="ARBA00034143"/>
    </source>
</evidence>
<dbReference type="GO" id="GO:0003341">
    <property type="term" value="P:cilium movement"/>
    <property type="evidence" value="ECO:0007669"/>
    <property type="project" value="UniProtKB-ARBA"/>
</dbReference>
<proteinExistence type="predicted"/>
<evidence type="ECO:0000256" key="3">
    <source>
        <dbReference type="ARBA" id="ARBA00022737"/>
    </source>
</evidence>
<dbReference type="SMART" id="SM00028">
    <property type="entry name" value="TPR"/>
    <property type="match status" value="7"/>
</dbReference>
<dbReference type="AlphaFoldDB" id="A0AAV7Q686"/>
<evidence type="ECO:0000256" key="1">
    <source>
        <dbReference type="ARBA" id="ARBA00004430"/>
    </source>
</evidence>
<evidence type="ECO:0000256" key="5">
    <source>
        <dbReference type="ARBA" id="ARBA00023212"/>
    </source>
</evidence>
<keyword evidence="2" id="KW-0963">Cytoplasm</keyword>
<evidence type="ECO:0000256" key="10">
    <source>
        <dbReference type="SAM" id="Coils"/>
    </source>
</evidence>
<keyword evidence="10" id="KW-0175">Coiled coil</keyword>
<feature type="region of interest" description="Disordered" evidence="11">
    <location>
        <begin position="483"/>
        <end position="543"/>
    </location>
</feature>
<feature type="coiled-coil region" evidence="10">
    <location>
        <begin position="152"/>
        <end position="182"/>
    </location>
</feature>
<sequence>MAEGEQLYQKAEYRKAIETYTTALILQPSDKNCLVSRAKCYLKLGDAASALNDAEEALKEDKRFFRGLYQKAEALYAMGDFEFALVYYHRGNKIRPELQQFRLGIQKAREAIINSVGSPESVTLENTGNLLFLSKQEESKQAQMKLPVKPVKKDLKKDFRQLQLEKEELEKKEKKIRQLLGELYIDKAYLETLLNDEDLVKGNVRGGIRLKDLIMSGITYLDTRTNFWRQQKPIYARERDRRLLEQKWNRDKKVKPADPTRYILKSLQEIDRLLTSGNPKASRKKALQVLKTVEGWTEEDVPNRQEILGNLYSCIGNAQIEMGDMEAALESQKKDLLISTQYNLPEAKSRALDNIGRVYARIGQFQNAIDVWEQKIPMAKSSLEKTWLFHEIGRCYLELSNSEVARDYGEKSMAAAEEAEDIEWQLNASVLVAQAEVQLKDFKSAVTNFEKSLERAKLLHNEAAEHAIKIALKEANKGIVEQLKAQQQPEAQEAEKPDLVEAETKPAEEISQDTEEPEAQEELEDPVEPKEEPVEQQPEQPVE</sequence>
<dbReference type="GO" id="GO:0005930">
    <property type="term" value="C:axoneme"/>
    <property type="evidence" value="ECO:0007669"/>
    <property type="project" value="UniProtKB-SubCell"/>
</dbReference>
<keyword evidence="13" id="KW-1185">Reference proteome</keyword>
<dbReference type="PROSITE" id="PS50005">
    <property type="entry name" value="TPR"/>
    <property type="match status" value="1"/>
</dbReference>
<evidence type="ECO:0000256" key="4">
    <source>
        <dbReference type="ARBA" id="ARBA00022803"/>
    </source>
</evidence>
<evidence type="ECO:0000256" key="7">
    <source>
        <dbReference type="ARBA" id="ARBA00034139"/>
    </source>
</evidence>
<evidence type="ECO:0000256" key="11">
    <source>
        <dbReference type="SAM" id="MobiDB-lite"/>
    </source>
</evidence>
<dbReference type="FunFam" id="1.25.40.10:FF:000189">
    <property type="entry name" value="Tetratricopeptide repeat domain 25"/>
    <property type="match status" value="1"/>
</dbReference>
<protein>
    <recommendedName>
        <fullName evidence="7">Outer dynein arm-docking complex subunit 4</fullName>
    </recommendedName>
    <alternativeName>
        <fullName evidence="8">Tetratricopeptide repeat protein 25</fullName>
    </alternativeName>
</protein>
<dbReference type="InterPro" id="IPR040111">
    <property type="entry name" value="ODAD4"/>
</dbReference>
<keyword evidence="3" id="KW-0677">Repeat</keyword>
<feature type="compositionally biased region" description="Acidic residues" evidence="11">
    <location>
        <begin position="510"/>
        <end position="526"/>
    </location>
</feature>
<dbReference type="PANTHER" id="PTHR23040:SF1">
    <property type="entry name" value="OUTER DYNEIN ARM-DOCKING COMPLEX SUBUNIT 4"/>
    <property type="match status" value="1"/>
</dbReference>
<keyword evidence="4 9" id="KW-0802">TPR repeat</keyword>
<feature type="repeat" description="TPR" evidence="9">
    <location>
        <begin position="349"/>
        <end position="382"/>
    </location>
</feature>
<evidence type="ECO:0000256" key="2">
    <source>
        <dbReference type="ARBA" id="ARBA00022490"/>
    </source>
</evidence>
<feature type="compositionally biased region" description="Basic and acidic residues" evidence="11">
    <location>
        <begin position="493"/>
        <end position="508"/>
    </location>
</feature>
<comment type="caution">
    <text evidence="12">The sequence shown here is derived from an EMBL/GenBank/DDBJ whole genome shotgun (WGS) entry which is preliminary data.</text>
</comment>
<dbReference type="InterPro" id="IPR019734">
    <property type="entry name" value="TPR_rpt"/>
</dbReference>
<dbReference type="GO" id="GO:0036158">
    <property type="term" value="P:outer dynein arm assembly"/>
    <property type="evidence" value="ECO:0007669"/>
    <property type="project" value="UniProtKB-ARBA"/>
</dbReference>
<evidence type="ECO:0000313" key="12">
    <source>
        <dbReference type="EMBL" id="KAJ1135848.1"/>
    </source>
</evidence>
<keyword evidence="6" id="KW-0966">Cell projection</keyword>
<dbReference type="PANTHER" id="PTHR23040">
    <property type="match status" value="1"/>
</dbReference>
<gene>
    <name evidence="12" type="ORF">NDU88_002277</name>
</gene>
<dbReference type="EMBL" id="JANPWB010000010">
    <property type="protein sequence ID" value="KAJ1135848.1"/>
    <property type="molecule type" value="Genomic_DNA"/>
</dbReference>
<dbReference type="SUPFAM" id="SSF48452">
    <property type="entry name" value="TPR-like"/>
    <property type="match status" value="2"/>
</dbReference>
<dbReference type="InterPro" id="IPR011990">
    <property type="entry name" value="TPR-like_helical_dom_sf"/>
</dbReference>
<comment type="subcellular location">
    <subcellularLocation>
        <location evidence="1">Cytoplasm</location>
        <location evidence="1">Cytoskeleton</location>
        <location evidence="1">Cilium axoneme</location>
    </subcellularLocation>
</comment>
<name>A0AAV7Q686_PLEWA</name>
<evidence type="ECO:0000313" key="13">
    <source>
        <dbReference type="Proteomes" id="UP001066276"/>
    </source>
</evidence>
<evidence type="ECO:0000256" key="6">
    <source>
        <dbReference type="ARBA" id="ARBA00023273"/>
    </source>
</evidence>